<evidence type="ECO:0000259" key="12">
    <source>
        <dbReference type="PROSITE" id="PS50113"/>
    </source>
</evidence>
<dbReference type="Pfam" id="PF13426">
    <property type="entry name" value="PAS_9"/>
    <property type="match status" value="1"/>
</dbReference>
<comment type="caution">
    <text evidence="13">The sequence shown here is derived from an EMBL/GenBank/DDBJ whole genome shotgun (WGS) entry which is preliminary data.</text>
</comment>
<feature type="domain" description="PAS" evidence="11">
    <location>
        <begin position="153"/>
        <end position="196"/>
    </location>
</feature>
<dbReference type="SUPFAM" id="SSF47384">
    <property type="entry name" value="Homodimeric domain of signal transducing histidine kinase"/>
    <property type="match status" value="1"/>
</dbReference>
<dbReference type="SMART" id="SM00091">
    <property type="entry name" value="PAS"/>
    <property type="match status" value="1"/>
</dbReference>
<keyword evidence="14" id="KW-1185">Reference proteome</keyword>
<dbReference type="Gene3D" id="3.40.50.2300">
    <property type="match status" value="1"/>
</dbReference>
<dbReference type="GO" id="GO:0016020">
    <property type="term" value="C:membrane"/>
    <property type="evidence" value="ECO:0007669"/>
    <property type="project" value="UniProtKB-SubCell"/>
</dbReference>
<dbReference type="SMART" id="SM00388">
    <property type="entry name" value="HisKA"/>
    <property type="match status" value="1"/>
</dbReference>
<keyword evidence="6" id="KW-0472">Membrane</keyword>
<dbReference type="InterPro" id="IPR036097">
    <property type="entry name" value="HisK_dim/P_sf"/>
</dbReference>
<evidence type="ECO:0000259" key="9">
    <source>
        <dbReference type="PROSITE" id="PS50109"/>
    </source>
</evidence>
<dbReference type="EMBL" id="SRSD01000013">
    <property type="protein sequence ID" value="KAA0888036.1"/>
    <property type="molecule type" value="Genomic_DNA"/>
</dbReference>
<dbReference type="PANTHER" id="PTHR42878:SF15">
    <property type="entry name" value="BACTERIOPHYTOCHROME"/>
    <property type="match status" value="1"/>
</dbReference>
<dbReference type="Gene3D" id="3.30.565.10">
    <property type="entry name" value="Histidine kinase-like ATPase, C-terminal domain"/>
    <property type="match status" value="1"/>
</dbReference>
<evidence type="ECO:0000313" key="14">
    <source>
        <dbReference type="Proteomes" id="UP000324298"/>
    </source>
</evidence>
<dbReference type="InterPro" id="IPR000014">
    <property type="entry name" value="PAS"/>
</dbReference>
<keyword evidence="4" id="KW-0808">Transferase</keyword>
<proteinExistence type="predicted"/>
<dbReference type="PRINTS" id="PR00344">
    <property type="entry name" value="BCTRLSENSOR"/>
</dbReference>
<dbReference type="AlphaFoldDB" id="A0A5A9X4W9"/>
<evidence type="ECO:0000256" key="3">
    <source>
        <dbReference type="ARBA" id="ARBA00022553"/>
    </source>
</evidence>
<sequence length="510" mass="57011">MAPNSRSRFDMRAAQPSISVLYVEDEQSARDILGSVFKSKYRFTRLDAAENGEQGLALFKQHHHDIVITDISMPVMDGVEMAASIRDIAPETAIIVLTAHSGTRYLLDSIELGINNYVLKPVNYEKLFAAIDKNIAMITLKRKVASQHRFICKLSRAVEQSPSTVLITDERGEIEYANPKFFELTGYSPDEVLGKNPRILKSGDMSPAFYDALWRTITSGKEWYGEFLNRKKNAELYWESAAISPVIDETGAITNYVAVKEDITARKRAEEKIEALNAALADRARELESANADLEAFNYTVSHDLRNPLTIISSYSQLLLDKCGASLDEQGEKIVGIISHKAKQMEDLLSALIVFSKLSQQVVDKETVDLTAIASGIRAELHMKEPERQAGFCIQEGVSCRADKHLMYLVLSNLMGNAWKYTALKDEPQIEFGMATTDGKPVYFVRDNGVGFDMDKADRMFGTFQRLHTDGNFEGFGIGLATVQRIINKHQGRIWAEGEPGKGATFFFSF</sequence>
<dbReference type="PANTHER" id="PTHR42878">
    <property type="entry name" value="TWO-COMPONENT HISTIDINE KINASE"/>
    <property type="match status" value="1"/>
</dbReference>
<dbReference type="Pfam" id="PF02518">
    <property type="entry name" value="HATPase_c"/>
    <property type="match status" value="1"/>
</dbReference>
<dbReference type="InterPro" id="IPR000700">
    <property type="entry name" value="PAS-assoc_C"/>
</dbReference>
<dbReference type="InterPro" id="IPR001610">
    <property type="entry name" value="PAC"/>
</dbReference>
<dbReference type="OrthoDB" id="5524356at2"/>
<dbReference type="PROSITE" id="PS50113">
    <property type="entry name" value="PAC"/>
    <property type="match status" value="1"/>
</dbReference>
<feature type="modified residue" description="4-aspartylphosphate" evidence="7">
    <location>
        <position position="70"/>
    </location>
</feature>
<evidence type="ECO:0000256" key="8">
    <source>
        <dbReference type="SAM" id="Coils"/>
    </source>
</evidence>
<feature type="domain" description="PAC" evidence="12">
    <location>
        <begin position="221"/>
        <end position="275"/>
    </location>
</feature>
<gene>
    <name evidence="13" type="ORF">ET418_17645</name>
</gene>
<dbReference type="SUPFAM" id="SSF55874">
    <property type="entry name" value="ATPase domain of HSP90 chaperone/DNA topoisomerase II/histidine kinase"/>
    <property type="match status" value="1"/>
</dbReference>
<dbReference type="InterPro" id="IPR001789">
    <property type="entry name" value="Sig_transdc_resp-reg_receiver"/>
</dbReference>
<evidence type="ECO:0000256" key="2">
    <source>
        <dbReference type="ARBA" id="ARBA00012438"/>
    </source>
</evidence>
<evidence type="ECO:0000259" key="11">
    <source>
        <dbReference type="PROSITE" id="PS50112"/>
    </source>
</evidence>
<dbReference type="InterPro" id="IPR036890">
    <property type="entry name" value="HATPase_C_sf"/>
</dbReference>
<dbReference type="Gene3D" id="3.30.450.20">
    <property type="entry name" value="PAS domain"/>
    <property type="match status" value="1"/>
</dbReference>
<dbReference type="InterPro" id="IPR035965">
    <property type="entry name" value="PAS-like_dom_sf"/>
</dbReference>
<dbReference type="PROSITE" id="PS50112">
    <property type="entry name" value="PAS"/>
    <property type="match status" value="1"/>
</dbReference>
<feature type="domain" description="Response regulatory" evidence="10">
    <location>
        <begin position="19"/>
        <end position="135"/>
    </location>
</feature>
<dbReference type="CDD" id="cd00130">
    <property type="entry name" value="PAS"/>
    <property type="match status" value="1"/>
</dbReference>
<dbReference type="Pfam" id="PF00512">
    <property type="entry name" value="HisKA"/>
    <property type="match status" value="1"/>
</dbReference>
<dbReference type="InterPro" id="IPR004358">
    <property type="entry name" value="Sig_transdc_His_kin-like_C"/>
</dbReference>
<keyword evidence="3 7" id="KW-0597">Phosphoprotein</keyword>
<evidence type="ECO:0000256" key="7">
    <source>
        <dbReference type="PROSITE-ProRule" id="PRU00169"/>
    </source>
</evidence>
<protein>
    <recommendedName>
        <fullName evidence="2">histidine kinase</fullName>
        <ecNumber evidence="2">2.7.13.3</ecNumber>
    </recommendedName>
</protein>
<dbReference type="Gene3D" id="1.10.287.130">
    <property type="match status" value="1"/>
</dbReference>
<dbReference type="GO" id="GO:0000155">
    <property type="term" value="F:phosphorelay sensor kinase activity"/>
    <property type="evidence" value="ECO:0007669"/>
    <property type="project" value="InterPro"/>
</dbReference>
<feature type="coiled-coil region" evidence="8">
    <location>
        <begin position="259"/>
        <end position="293"/>
    </location>
</feature>
<dbReference type="CDD" id="cd00082">
    <property type="entry name" value="HisKA"/>
    <property type="match status" value="1"/>
</dbReference>
<evidence type="ECO:0000313" key="13">
    <source>
        <dbReference type="EMBL" id="KAA0888036.1"/>
    </source>
</evidence>
<organism evidence="13 14">
    <name type="scientific">Oryzomonas rubra</name>
    <dbReference type="NCBI Taxonomy" id="2509454"/>
    <lineage>
        <taxon>Bacteria</taxon>
        <taxon>Pseudomonadati</taxon>
        <taxon>Thermodesulfobacteriota</taxon>
        <taxon>Desulfuromonadia</taxon>
        <taxon>Geobacterales</taxon>
        <taxon>Geobacteraceae</taxon>
        <taxon>Oryzomonas</taxon>
    </lineage>
</organism>
<comment type="catalytic activity">
    <reaction evidence="1">
        <text>ATP + protein L-histidine = ADP + protein N-phospho-L-histidine.</text>
        <dbReference type="EC" id="2.7.13.3"/>
    </reaction>
</comment>
<dbReference type="SMART" id="SM00086">
    <property type="entry name" value="PAC"/>
    <property type="match status" value="1"/>
</dbReference>
<dbReference type="SUPFAM" id="SSF52172">
    <property type="entry name" value="CheY-like"/>
    <property type="match status" value="1"/>
</dbReference>
<dbReference type="Proteomes" id="UP000324298">
    <property type="component" value="Unassembled WGS sequence"/>
</dbReference>
<dbReference type="InterPro" id="IPR011006">
    <property type="entry name" value="CheY-like_superfamily"/>
</dbReference>
<dbReference type="InterPro" id="IPR003594">
    <property type="entry name" value="HATPase_dom"/>
</dbReference>
<evidence type="ECO:0000256" key="6">
    <source>
        <dbReference type="ARBA" id="ARBA00023136"/>
    </source>
</evidence>
<feature type="domain" description="Histidine kinase" evidence="9">
    <location>
        <begin position="300"/>
        <end position="510"/>
    </location>
</feature>
<reference evidence="13 14" key="1">
    <citation type="submission" date="2019-04" db="EMBL/GenBank/DDBJ databases">
        <title>Geobacter ruber sp. nov., ferric-reducing bacteria isolated from paddy soil.</title>
        <authorList>
            <person name="Xu Z."/>
            <person name="Masuda Y."/>
            <person name="Itoh H."/>
            <person name="Senoo K."/>
        </authorList>
    </citation>
    <scope>NUCLEOTIDE SEQUENCE [LARGE SCALE GENOMIC DNA]</scope>
    <source>
        <strain evidence="13 14">Red88</strain>
    </source>
</reference>
<dbReference type="EC" id="2.7.13.3" evidence="2"/>
<dbReference type="SUPFAM" id="SSF55785">
    <property type="entry name" value="PYP-like sensor domain (PAS domain)"/>
    <property type="match status" value="1"/>
</dbReference>
<dbReference type="GO" id="GO:0030295">
    <property type="term" value="F:protein kinase activator activity"/>
    <property type="evidence" value="ECO:0007669"/>
    <property type="project" value="TreeGrafter"/>
</dbReference>
<dbReference type="InterPro" id="IPR003661">
    <property type="entry name" value="HisK_dim/P_dom"/>
</dbReference>
<dbReference type="PROSITE" id="PS50110">
    <property type="entry name" value="RESPONSE_REGULATORY"/>
    <property type="match status" value="1"/>
</dbReference>
<dbReference type="GO" id="GO:0000156">
    <property type="term" value="F:phosphorelay response regulator activity"/>
    <property type="evidence" value="ECO:0007669"/>
    <property type="project" value="TreeGrafter"/>
</dbReference>
<dbReference type="InterPro" id="IPR005467">
    <property type="entry name" value="His_kinase_dom"/>
</dbReference>
<dbReference type="FunFam" id="3.30.565.10:FF:000006">
    <property type="entry name" value="Sensor histidine kinase WalK"/>
    <property type="match status" value="1"/>
</dbReference>
<name>A0A5A9X4W9_9BACT</name>
<dbReference type="GO" id="GO:0007234">
    <property type="term" value="P:osmosensory signaling via phosphorelay pathway"/>
    <property type="evidence" value="ECO:0007669"/>
    <property type="project" value="TreeGrafter"/>
</dbReference>
<dbReference type="CDD" id="cd17536">
    <property type="entry name" value="REC_YesN-like"/>
    <property type="match status" value="1"/>
</dbReference>
<evidence type="ECO:0000259" key="10">
    <source>
        <dbReference type="PROSITE" id="PS50110"/>
    </source>
</evidence>
<dbReference type="NCBIfam" id="TIGR00229">
    <property type="entry name" value="sensory_box"/>
    <property type="match status" value="1"/>
</dbReference>
<dbReference type="SMART" id="SM00448">
    <property type="entry name" value="REC"/>
    <property type="match status" value="1"/>
</dbReference>
<evidence type="ECO:0000256" key="1">
    <source>
        <dbReference type="ARBA" id="ARBA00000085"/>
    </source>
</evidence>
<evidence type="ECO:0000256" key="5">
    <source>
        <dbReference type="ARBA" id="ARBA00022777"/>
    </source>
</evidence>
<keyword evidence="5 13" id="KW-0418">Kinase</keyword>
<accession>A0A5A9X4W9</accession>
<keyword evidence="8" id="KW-0175">Coiled coil</keyword>
<dbReference type="Pfam" id="PF00072">
    <property type="entry name" value="Response_reg"/>
    <property type="match status" value="1"/>
</dbReference>
<evidence type="ECO:0000256" key="4">
    <source>
        <dbReference type="ARBA" id="ARBA00022679"/>
    </source>
</evidence>
<dbReference type="SMART" id="SM00387">
    <property type="entry name" value="HATPase_c"/>
    <property type="match status" value="1"/>
</dbReference>
<dbReference type="PROSITE" id="PS50109">
    <property type="entry name" value="HIS_KIN"/>
    <property type="match status" value="1"/>
</dbReference>
<dbReference type="InterPro" id="IPR050351">
    <property type="entry name" value="BphY/WalK/GraS-like"/>
</dbReference>